<evidence type="ECO:0000256" key="4">
    <source>
        <dbReference type="ARBA" id="ARBA00012483"/>
    </source>
</evidence>
<reference evidence="15 16" key="1">
    <citation type="journal article" date="2018" name="Nat. Genet.">
        <title>The Rosa genome provides new insights in the design of modern roses.</title>
        <authorList>
            <person name="Bendahmane M."/>
        </authorList>
    </citation>
    <scope>NUCLEOTIDE SEQUENCE [LARGE SCALE GENOMIC DNA]</scope>
    <source>
        <strain evidence="16">cv. Old Blush</strain>
    </source>
</reference>
<evidence type="ECO:0000256" key="7">
    <source>
        <dbReference type="ARBA" id="ARBA00022771"/>
    </source>
</evidence>
<organism evidence="15 16">
    <name type="scientific">Rosa chinensis</name>
    <name type="common">China rose</name>
    <dbReference type="NCBI Taxonomy" id="74649"/>
    <lineage>
        <taxon>Eukaryota</taxon>
        <taxon>Viridiplantae</taxon>
        <taxon>Streptophyta</taxon>
        <taxon>Embryophyta</taxon>
        <taxon>Tracheophyta</taxon>
        <taxon>Spermatophyta</taxon>
        <taxon>Magnoliopsida</taxon>
        <taxon>eudicotyledons</taxon>
        <taxon>Gunneridae</taxon>
        <taxon>Pentapetalae</taxon>
        <taxon>rosids</taxon>
        <taxon>fabids</taxon>
        <taxon>Rosales</taxon>
        <taxon>Rosaceae</taxon>
        <taxon>Rosoideae</taxon>
        <taxon>Rosoideae incertae sedis</taxon>
        <taxon>Rosa</taxon>
    </lineage>
</organism>
<keyword evidence="16" id="KW-1185">Reference proteome</keyword>
<dbReference type="OrthoDB" id="4788989at2759"/>
<dbReference type="GO" id="GO:0008270">
    <property type="term" value="F:zinc ion binding"/>
    <property type="evidence" value="ECO:0007669"/>
    <property type="project" value="UniProtKB-KW"/>
</dbReference>
<feature type="compositionally biased region" description="Basic and acidic residues" evidence="12">
    <location>
        <begin position="1"/>
        <end position="10"/>
    </location>
</feature>
<dbReference type="InterPro" id="IPR001841">
    <property type="entry name" value="Znf_RING"/>
</dbReference>
<proteinExistence type="inferred from homology"/>
<protein>
    <recommendedName>
        <fullName evidence="4">RING-type E3 ubiquitin transferase</fullName>
        <ecNumber evidence="4">2.3.2.27</ecNumber>
    </recommendedName>
</protein>
<dbReference type="Gene3D" id="3.30.40.10">
    <property type="entry name" value="Zinc/RING finger domain, C3HC4 (zinc finger)"/>
    <property type="match status" value="1"/>
</dbReference>
<dbReference type="EMBL" id="PDCK01000040">
    <property type="protein sequence ID" value="PRQ48526.1"/>
    <property type="molecule type" value="Genomic_DNA"/>
</dbReference>
<evidence type="ECO:0000256" key="10">
    <source>
        <dbReference type="ARBA" id="ARBA00024004"/>
    </source>
</evidence>
<dbReference type="UniPathway" id="UPA00143"/>
<comment type="catalytic activity">
    <reaction evidence="1">
        <text>S-ubiquitinyl-[E2 ubiquitin-conjugating enzyme]-L-cysteine + [acceptor protein]-L-lysine = [E2 ubiquitin-conjugating enzyme]-L-cysteine + N(6)-ubiquitinyl-[acceptor protein]-L-lysine.</text>
        <dbReference type="EC" id="2.3.2.27"/>
    </reaction>
</comment>
<dbReference type="InterPro" id="IPR049548">
    <property type="entry name" value="Sina-like_RING"/>
</dbReference>
<keyword evidence="7 11" id="KW-0863">Zinc-finger</keyword>
<dbReference type="SUPFAM" id="SSF57850">
    <property type="entry name" value="RING/U-box"/>
    <property type="match status" value="1"/>
</dbReference>
<dbReference type="InterPro" id="IPR044286">
    <property type="entry name" value="SINL_plant"/>
</dbReference>
<dbReference type="Pfam" id="PF21361">
    <property type="entry name" value="Sina_ZnF"/>
    <property type="match status" value="1"/>
</dbReference>
<feature type="domain" description="SIAH-type" evidence="14">
    <location>
        <begin position="143"/>
        <end position="201"/>
    </location>
</feature>
<comment type="similarity">
    <text evidence="3">Belongs to the SINA (Seven in absentia) family.</text>
</comment>
<dbReference type="InterPro" id="IPR013010">
    <property type="entry name" value="Znf_SIAH"/>
</dbReference>
<dbReference type="InterPro" id="IPR013083">
    <property type="entry name" value="Znf_RING/FYVE/PHD"/>
</dbReference>
<keyword evidence="15" id="KW-0436">Ligase</keyword>
<dbReference type="OMA" id="VECFAEP"/>
<dbReference type="GO" id="GO:0061630">
    <property type="term" value="F:ubiquitin protein ligase activity"/>
    <property type="evidence" value="ECO:0007669"/>
    <property type="project" value="UniProtKB-EC"/>
</dbReference>
<dbReference type="PROSITE" id="PS50089">
    <property type="entry name" value="ZF_RING_2"/>
    <property type="match status" value="1"/>
</dbReference>
<comment type="function">
    <text evidence="10">E3 ubiquitin-protein ligase that mediates ubiquitination and subsequent proteasomal degradation of target proteins. E3 ubiquitin ligases accept ubiquitin from an E2 ubiquitin-conjugating enzyme in the form of a thioester and then directly transfers the ubiquitin to targeted substrates. It probably triggers the ubiquitin-mediated degradation of different substrates.</text>
</comment>
<keyword evidence="9" id="KW-0862">Zinc</keyword>
<evidence type="ECO:0000256" key="12">
    <source>
        <dbReference type="SAM" id="MobiDB-lite"/>
    </source>
</evidence>
<dbReference type="Proteomes" id="UP000238479">
    <property type="component" value="Chromosome 2"/>
</dbReference>
<feature type="region of interest" description="Disordered" evidence="12">
    <location>
        <begin position="1"/>
        <end position="73"/>
    </location>
</feature>
<evidence type="ECO:0000313" key="16">
    <source>
        <dbReference type="Proteomes" id="UP000238479"/>
    </source>
</evidence>
<keyword evidence="5 15" id="KW-0808">Transferase</keyword>
<dbReference type="GO" id="GO:0016874">
    <property type="term" value="F:ligase activity"/>
    <property type="evidence" value="ECO:0007669"/>
    <property type="project" value="UniProtKB-KW"/>
</dbReference>
<dbReference type="PANTHER" id="PTHR46632">
    <property type="entry name" value="E3 UBIQUITIN-PROTEIN LIGASE SINA-LIKE 4"/>
    <property type="match status" value="1"/>
</dbReference>
<evidence type="ECO:0000256" key="11">
    <source>
        <dbReference type="PROSITE-ProRule" id="PRU00455"/>
    </source>
</evidence>
<keyword evidence="6" id="KW-0479">Metal-binding</keyword>
<sequence length="326" mass="36028">MATSSDRSESSDEEMIGSGRTWILNAEVESVREEDAEREEEDDDDMDEDEAPNNQTSNAGVHEGNSSTSASREGSNIVITLTDPGLLDCPICFEPLTVPVFQCDQNGHIACSLCCTKINNKCPSCSGPIRSNRCRAIEKVLESSRTPCQNIKYGCNTPVTYNKKNEHEKACVFSPCACPYVGCNFVSSTNELYRHFSNGHLDSATGFLYDNVELDFSFPVTLNKSDSFLVVREKHRGTLFILHNSIEVLGNVVTVSCIKPSCLMEDFNYYLSVTNKESSLTFWSVTKSTPSLQVNGSPSRSFLLIPCEFFNSCGQVKIDVSIYKGV</sequence>
<dbReference type="STRING" id="74649.A0A2P6RQ08"/>
<evidence type="ECO:0000256" key="1">
    <source>
        <dbReference type="ARBA" id="ARBA00000900"/>
    </source>
</evidence>
<gene>
    <name evidence="15" type="ORF">RchiOBHm_Chr2g0111691</name>
</gene>
<evidence type="ECO:0000256" key="2">
    <source>
        <dbReference type="ARBA" id="ARBA00004906"/>
    </source>
</evidence>
<dbReference type="CDD" id="cd16571">
    <property type="entry name" value="RING-HC_SIAHs"/>
    <property type="match status" value="1"/>
</dbReference>
<dbReference type="Gramene" id="PRQ48526">
    <property type="protein sequence ID" value="PRQ48526"/>
    <property type="gene ID" value="RchiOBHm_Chr2g0111691"/>
</dbReference>
<dbReference type="EC" id="2.3.2.27" evidence="4"/>
<feature type="compositionally biased region" description="Acidic residues" evidence="12">
    <location>
        <begin position="36"/>
        <end position="51"/>
    </location>
</feature>
<keyword evidence="8" id="KW-0833">Ubl conjugation pathway</keyword>
<evidence type="ECO:0000313" key="15">
    <source>
        <dbReference type="EMBL" id="PRQ48526.1"/>
    </source>
</evidence>
<accession>A0A2P6RQ08</accession>
<dbReference type="SUPFAM" id="SSF49599">
    <property type="entry name" value="TRAF domain-like"/>
    <property type="match status" value="1"/>
</dbReference>
<evidence type="ECO:0000256" key="9">
    <source>
        <dbReference type="ARBA" id="ARBA00022833"/>
    </source>
</evidence>
<dbReference type="Pfam" id="PF21362">
    <property type="entry name" value="Sina_RING"/>
    <property type="match status" value="1"/>
</dbReference>
<evidence type="ECO:0000256" key="3">
    <source>
        <dbReference type="ARBA" id="ARBA00009119"/>
    </source>
</evidence>
<dbReference type="PANTHER" id="PTHR46632:SF16">
    <property type="entry name" value="E3 UBIQUITIN-PROTEIN LIGASE SINA-LIKE 10"/>
    <property type="match status" value="1"/>
</dbReference>
<evidence type="ECO:0000259" key="14">
    <source>
        <dbReference type="PROSITE" id="PS51081"/>
    </source>
</evidence>
<keyword evidence="15" id="KW-0012">Acyltransferase</keyword>
<evidence type="ECO:0000256" key="6">
    <source>
        <dbReference type="ARBA" id="ARBA00022723"/>
    </source>
</evidence>
<dbReference type="AlphaFoldDB" id="A0A2P6RQ08"/>
<name>A0A2P6RQ08_ROSCH</name>
<dbReference type="PROSITE" id="PS51081">
    <property type="entry name" value="ZF_SIAH"/>
    <property type="match status" value="1"/>
</dbReference>
<evidence type="ECO:0000256" key="8">
    <source>
        <dbReference type="ARBA" id="ARBA00022786"/>
    </source>
</evidence>
<comment type="pathway">
    <text evidence="2">Protein modification; protein ubiquitination.</text>
</comment>
<dbReference type="GO" id="GO:0016567">
    <property type="term" value="P:protein ubiquitination"/>
    <property type="evidence" value="ECO:0007669"/>
    <property type="project" value="UniProtKB-UniPathway"/>
</dbReference>
<evidence type="ECO:0000256" key="5">
    <source>
        <dbReference type="ARBA" id="ARBA00022679"/>
    </source>
</evidence>
<feature type="compositionally biased region" description="Polar residues" evidence="12">
    <location>
        <begin position="52"/>
        <end position="73"/>
    </location>
</feature>
<evidence type="ECO:0000259" key="13">
    <source>
        <dbReference type="PROSITE" id="PS50089"/>
    </source>
</evidence>
<comment type="caution">
    <text evidence="15">The sequence shown here is derived from an EMBL/GenBank/DDBJ whole genome shotgun (WGS) entry which is preliminary data.</text>
</comment>
<feature type="domain" description="RING-type" evidence="13">
    <location>
        <begin position="89"/>
        <end position="126"/>
    </location>
</feature>